<evidence type="ECO:0000313" key="4">
    <source>
        <dbReference type="EMBL" id="PWC08267.1"/>
    </source>
</evidence>
<accession>A0A2U1TH92</accession>
<protein>
    <submittedName>
        <fullName evidence="4">Alpha/beta hydrolase</fullName>
    </submittedName>
</protein>
<gene>
    <name evidence="4" type="ORF">DF223_02685</name>
</gene>
<evidence type="ECO:0000259" key="3">
    <source>
        <dbReference type="Pfam" id="PF00561"/>
    </source>
</evidence>
<name>A0A2U1TH92_9MICO</name>
<keyword evidence="1 4" id="KW-0378">Hydrolase</keyword>
<comment type="caution">
    <text evidence="4">The sequence shown here is derived from an EMBL/GenBank/DDBJ whole genome shotgun (WGS) entry which is preliminary data.</text>
</comment>
<keyword evidence="5" id="KW-1185">Reference proteome</keyword>
<sequence length="292" mass="31528">MHTVASLSFSSSGALCRGTLLLPESEAPPPVVLLCTGFGGTQDTPAIRAAAEAFADAGFAALSFDYRSFGVSDGEPRQVMDIDGQLSDIRAAMDYITNDLRLDASRIVLWGTSLGGGHVVTSAADRDDVVAVIAQVPYNGFPRRVEGRTLRGTLSMLLAIVRDRLRGRFGRPPAYIPLVGPTGSLAVMASDGATTAIDALDSPTWRNEVAPRDLFTMTKYHPGDYANRIAAPLLVCAAVGDRESPLDQVRELADRAPHGRQIDYDVAHYDVYRPEIRARLLADQVRFLEEVV</sequence>
<dbReference type="PANTHER" id="PTHR22946:SF9">
    <property type="entry name" value="POLYKETIDE TRANSFERASE AF380"/>
    <property type="match status" value="1"/>
</dbReference>
<reference evidence="5" key="1">
    <citation type="submission" date="2018-04" db="EMBL/GenBank/DDBJ databases">
        <authorList>
            <person name="Liu S."/>
            <person name="Wang Z."/>
            <person name="Li J."/>
        </authorList>
    </citation>
    <scope>NUCLEOTIDE SEQUENCE [LARGE SCALE GENOMIC DNA]</scope>
    <source>
        <strain evidence="5">622</strain>
    </source>
</reference>
<dbReference type="InterPro" id="IPR029058">
    <property type="entry name" value="AB_hydrolase_fold"/>
</dbReference>
<evidence type="ECO:0000256" key="1">
    <source>
        <dbReference type="ARBA" id="ARBA00022801"/>
    </source>
</evidence>
<evidence type="ECO:0000256" key="2">
    <source>
        <dbReference type="ARBA" id="ARBA00038115"/>
    </source>
</evidence>
<dbReference type="AlphaFoldDB" id="A0A2U1TH92"/>
<dbReference type="EMBL" id="QEFB01000001">
    <property type="protein sequence ID" value="PWC08267.1"/>
    <property type="molecule type" value="Genomic_DNA"/>
</dbReference>
<comment type="similarity">
    <text evidence="2">Belongs to the AB hydrolase superfamily. FUS2 hydrolase family.</text>
</comment>
<dbReference type="GO" id="GO:0052689">
    <property type="term" value="F:carboxylic ester hydrolase activity"/>
    <property type="evidence" value="ECO:0007669"/>
    <property type="project" value="UniProtKB-ARBA"/>
</dbReference>
<dbReference type="Pfam" id="PF00561">
    <property type="entry name" value="Abhydrolase_1"/>
    <property type="match status" value="1"/>
</dbReference>
<dbReference type="RefSeq" id="WP_108962072.1">
    <property type="nucleotide sequence ID" value="NZ_QEFB01000001.1"/>
</dbReference>
<evidence type="ECO:0000313" key="5">
    <source>
        <dbReference type="Proteomes" id="UP000244962"/>
    </source>
</evidence>
<dbReference type="Proteomes" id="UP000244962">
    <property type="component" value="Unassembled WGS sequence"/>
</dbReference>
<dbReference type="InterPro" id="IPR050261">
    <property type="entry name" value="FrsA_esterase"/>
</dbReference>
<dbReference type="Gene3D" id="3.40.50.1820">
    <property type="entry name" value="alpha/beta hydrolase"/>
    <property type="match status" value="1"/>
</dbReference>
<proteinExistence type="inferred from homology"/>
<organism evidence="4 5">
    <name type="scientific">Mycetocola zhujimingii</name>
    <dbReference type="NCBI Taxonomy" id="2079792"/>
    <lineage>
        <taxon>Bacteria</taxon>
        <taxon>Bacillati</taxon>
        <taxon>Actinomycetota</taxon>
        <taxon>Actinomycetes</taxon>
        <taxon>Micrococcales</taxon>
        <taxon>Microbacteriaceae</taxon>
        <taxon>Mycetocola</taxon>
    </lineage>
</organism>
<feature type="domain" description="AB hydrolase-1" evidence="3">
    <location>
        <begin position="30"/>
        <end position="137"/>
    </location>
</feature>
<dbReference type="PANTHER" id="PTHR22946">
    <property type="entry name" value="DIENELACTONE HYDROLASE DOMAIN-CONTAINING PROTEIN-RELATED"/>
    <property type="match status" value="1"/>
</dbReference>
<dbReference type="SUPFAM" id="SSF53474">
    <property type="entry name" value="alpha/beta-Hydrolases"/>
    <property type="match status" value="1"/>
</dbReference>
<dbReference type="InterPro" id="IPR000073">
    <property type="entry name" value="AB_hydrolase_1"/>
</dbReference>